<gene>
    <name evidence="1" type="ORF">PXEA_LOCUS33771</name>
</gene>
<dbReference type="EMBL" id="CAAALY010264516">
    <property type="protein sequence ID" value="VEL40331.1"/>
    <property type="molecule type" value="Genomic_DNA"/>
</dbReference>
<comment type="caution">
    <text evidence="1">The sequence shown here is derived from an EMBL/GenBank/DDBJ whole genome shotgun (WGS) entry which is preliminary data.</text>
</comment>
<evidence type="ECO:0000313" key="1">
    <source>
        <dbReference type="EMBL" id="VEL40331.1"/>
    </source>
</evidence>
<evidence type="ECO:0000313" key="2">
    <source>
        <dbReference type="Proteomes" id="UP000784294"/>
    </source>
</evidence>
<proteinExistence type="predicted"/>
<name>A0A448XMR9_9PLAT</name>
<protein>
    <submittedName>
        <fullName evidence="1">Uncharacterized protein</fullName>
    </submittedName>
</protein>
<reference evidence="1" key="1">
    <citation type="submission" date="2018-11" db="EMBL/GenBank/DDBJ databases">
        <authorList>
            <consortium name="Pathogen Informatics"/>
        </authorList>
    </citation>
    <scope>NUCLEOTIDE SEQUENCE</scope>
</reference>
<organism evidence="1 2">
    <name type="scientific">Protopolystoma xenopodis</name>
    <dbReference type="NCBI Taxonomy" id="117903"/>
    <lineage>
        <taxon>Eukaryota</taxon>
        <taxon>Metazoa</taxon>
        <taxon>Spiralia</taxon>
        <taxon>Lophotrochozoa</taxon>
        <taxon>Platyhelminthes</taxon>
        <taxon>Monogenea</taxon>
        <taxon>Polyopisthocotylea</taxon>
        <taxon>Polystomatidea</taxon>
        <taxon>Polystomatidae</taxon>
        <taxon>Protopolystoma</taxon>
    </lineage>
</organism>
<accession>A0A448XMR9</accession>
<dbReference type="AlphaFoldDB" id="A0A448XMR9"/>
<sequence length="89" mass="9207">MLLVGLEEDGKAGLAQILTFPTVSTFAARRAVSGAGTSHGIAAFRTVFASANAVLAIVTKRTGSAAVKPVEAGFAETFSRLAGRQAKWR</sequence>
<dbReference type="Proteomes" id="UP000784294">
    <property type="component" value="Unassembled WGS sequence"/>
</dbReference>
<keyword evidence="2" id="KW-1185">Reference proteome</keyword>